<dbReference type="Pfam" id="PF04698">
    <property type="entry name" value="Rab_eff_C"/>
    <property type="match status" value="1"/>
</dbReference>
<keyword evidence="1" id="KW-0479">Metal-binding</keyword>
<dbReference type="PANTHER" id="PTHR14555:SF1">
    <property type="entry name" value="MELANOPHILIN"/>
    <property type="match status" value="1"/>
</dbReference>
<evidence type="ECO:0000256" key="2">
    <source>
        <dbReference type="ARBA" id="ARBA00022833"/>
    </source>
</evidence>
<evidence type="ECO:0000256" key="3">
    <source>
        <dbReference type="SAM" id="MobiDB-lite"/>
    </source>
</evidence>
<dbReference type="InterPro" id="IPR006788">
    <property type="entry name" value="Myrip/Melanophilin"/>
</dbReference>
<keyword evidence="6" id="KW-1185">Reference proteome</keyword>
<feature type="domain" description="Rab effector MyRIP/Melanophilin" evidence="4">
    <location>
        <begin position="290"/>
        <end position="347"/>
    </location>
</feature>
<dbReference type="GO" id="GO:0017022">
    <property type="term" value="F:myosin binding"/>
    <property type="evidence" value="ECO:0007669"/>
    <property type="project" value="TreeGrafter"/>
</dbReference>
<evidence type="ECO:0000259" key="4">
    <source>
        <dbReference type="Pfam" id="PF04698"/>
    </source>
</evidence>
<keyword evidence="2" id="KW-0862">Zinc</keyword>
<accession>A0A8D2DUF8</accession>
<dbReference type="GO" id="GO:0008270">
    <property type="term" value="F:zinc ion binding"/>
    <property type="evidence" value="ECO:0007669"/>
    <property type="project" value="UniProtKB-KW"/>
</dbReference>
<feature type="compositionally biased region" description="Low complexity" evidence="3">
    <location>
        <begin position="205"/>
        <end position="216"/>
    </location>
</feature>
<dbReference type="Proteomes" id="UP000694564">
    <property type="component" value="Chromosome 3"/>
</dbReference>
<dbReference type="AlphaFoldDB" id="A0A8D2DUF8"/>
<sequence>PGGRKRGWVSADIMQGSVAGGPEPGLAERSGDSEETDEDGEPGTEAQARPPSSRKMRLLSFHDVDFEEDLDPASQACHQPPSLSSVPVADSPCAQLLSGEPCSEDAASQEDAVLGEAHAGASGCHPHPEEQPDSTSPTEQDALAELRLPGDSPMTAAGAAAALGTKLIRSERPPSQYLADVDSSDEDSSWTCRPAAQQCKRRGPAAAQSQGLAAGAHTEADREEEALRRKLEELTRNISDQGTSSEEEGVREEEAQLDGATSTRALPRAAPEVCIATDAQERSPGNPVRSSRTTDEELSELEDRVAMTASEVQQTESEVSDIESRIAALRAAGLTVKPSGKPRRKSNLPVSGAGGGGSGPEDPSRDPGNKEALDRVGLCLTKCLPFSVSPKGKDDGSFDRKFAYCGSLTQRNPNGRKGVANHLFAVSSLAF</sequence>
<dbReference type="GO" id="GO:0030864">
    <property type="term" value="C:cortical actin cytoskeleton"/>
    <property type="evidence" value="ECO:0007669"/>
    <property type="project" value="TreeGrafter"/>
</dbReference>
<feature type="compositionally biased region" description="Basic and acidic residues" evidence="3">
    <location>
        <begin position="362"/>
        <end position="372"/>
    </location>
</feature>
<evidence type="ECO:0000313" key="5">
    <source>
        <dbReference type="Ensembl" id="ENSSVLP00005029171.1"/>
    </source>
</evidence>
<evidence type="ECO:0000256" key="1">
    <source>
        <dbReference type="ARBA" id="ARBA00022771"/>
    </source>
</evidence>
<dbReference type="InterPro" id="IPR051745">
    <property type="entry name" value="Intracell_Transport_Effector"/>
</dbReference>
<protein>
    <recommendedName>
        <fullName evidence="4">Rab effector MyRIP/Melanophilin domain-containing protein</fullName>
    </recommendedName>
</protein>
<feature type="region of interest" description="Disordered" evidence="3">
    <location>
        <begin position="1"/>
        <end position="303"/>
    </location>
</feature>
<dbReference type="PANTHER" id="PTHR14555">
    <property type="entry name" value="MYELIN-ASSOCIATED OLIGODENDROCYTIC BASIC PROTEIN MOBP -RELATED"/>
    <property type="match status" value="1"/>
</dbReference>
<feature type="region of interest" description="Disordered" evidence="3">
    <location>
        <begin position="331"/>
        <end position="372"/>
    </location>
</feature>
<reference evidence="5" key="1">
    <citation type="submission" date="2025-08" db="UniProtKB">
        <authorList>
            <consortium name="Ensembl"/>
        </authorList>
    </citation>
    <scope>IDENTIFICATION</scope>
</reference>
<dbReference type="Ensembl" id="ENSSVLT00005032409.1">
    <property type="protein sequence ID" value="ENSSVLP00005029171.1"/>
    <property type="gene ID" value="ENSSVLG00005023016.1"/>
</dbReference>
<reference evidence="5" key="2">
    <citation type="submission" date="2025-09" db="UniProtKB">
        <authorList>
            <consortium name="Ensembl"/>
        </authorList>
    </citation>
    <scope>IDENTIFICATION</scope>
</reference>
<dbReference type="GO" id="GO:0003779">
    <property type="term" value="F:actin binding"/>
    <property type="evidence" value="ECO:0007669"/>
    <property type="project" value="TreeGrafter"/>
</dbReference>
<name>A0A8D2DUF8_SCIVU</name>
<keyword evidence="1" id="KW-0863">Zinc-finger</keyword>
<feature type="compositionally biased region" description="Basic and acidic residues" evidence="3">
    <location>
        <begin position="225"/>
        <end position="235"/>
    </location>
</feature>
<dbReference type="GeneTree" id="ENSGT00950000183138"/>
<proteinExistence type="predicted"/>
<feature type="compositionally biased region" description="Acidic residues" evidence="3">
    <location>
        <begin position="33"/>
        <end position="42"/>
    </location>
</feature>
<evidence type="ECO:0000313" key="6">
    <source>
        <dbReference type="Proteomes" id="UP000694564"/>
    </source>
</evidence>
<organism evidence="5 6">
    <name type="scientific">Sciurus vulgaris</name>
    <name type="common">Eurasian red squirrel</name>
    <dbReference type="NCBI Taxonomy" id="55149"/>
    <lineage>
        <taxon>Eukaryota</taxon>
        <taxon>Metazoa</taxon>
        <taxon>Chordata</taxon>
        <taxon>Craniata</taxon>
        <taxon>Vertebrata</taxon>
        <taxon>Euteleostomi</taxon>
        <taxon>Mammalia</taxon>
        <taxon>Eutheria</taxon>
        <taxon>Euarchontoglires</taxon>
        <taxon>Glires</taxon>
        <taxon>Rodentia</taxon>
        <taxon>Sciuromorpha</taxon>
        <taxon>Sciuridae</taxon>
        <taxon>Sciurinae</taxon>
        <taxon>Sciurini</taxon>
        <taxon>Sciurus</taxon>
    </lineage>
</organism>